<sequence>MSKIPGDTSADEGEYRGDVQRPAAFNNPPELVTELIGERDEEKQQVIEDKFTKLMSLDKPNALDIYESRELNKLRLLAESKGGPQQICHFLDKKIRAVLENGEQTEDLEKFLFVAYELTIGQTFEQKEDIPAVVTIRDQYYFLKDYEFYLHHRELYDLVQGKISELSVVSAEVRYSSVLLYSEFRKALVKMGIDLPEELDLEHFQPNVKYISSMAVGRPFNNEDFQQRIFGLAERFSVQVAKPEFPVQETYSSAESEEIYANMERAQRLFEKMLREGIIEDNDPSLIEGYISLIRSRRDKLRCRLYIDGGEEFDSIIARLKSNVSEEDILGKPRVLVFRQSTRIGGSVVKPNFPNEQELTDPARQVSEIYSDEWWRTRAMLITAIYAGVHCIVPTELYGRVVEMEVTAYPYFARSLRDLLHVDFKYAGKVNLYDRGLHPYANARQEHAIKGAESFASE</sequence>
<dbReference type="EMBL" id="MEVD01000016">
    <property type="protein sequence ID" value="OGC53029.1"/>
    <property type="molecule type" value="Genomic_DNA"/>
</dbReference>
<organism evidence="2 3">
    <name type="scientific">candidate division WWE3 bacterium RIFCSPHIGHO2_02_FULL_38_14</name>
    <dbReference type="NCBI Taxonomy" id="1802620"/>
    <lineage>
        <taxon>Bacteria</taxon>
        <taxon>Katanobacteria</taxon>
    </lineage>
</organism>
<evidence type="ECO:0000256" key="1">
    <source>
        <dbReference type="SAM" id="MobiDB-lite"/>
    </source>
</evidence>
<dbReference type="STRING" id="1802620.A3D91_01830"/>
<name>A0A1F4V741_UNCKA</name>
<dbReference type="AlphaFoldDB" id="A0A1F4V741"/>
<dbReference type="Proteomes" id="UP000178127">
    <property type="component" value="Unassembled WGS sequence"/>
</dbReference>
<reference evidence="2 3" key="1">
    <citation type="journal article" date="2016" name="Nat. Commun.">
        <title>Thousands of microbial genomes shed light on interconnected biogeochemical processes in an aquifer system.</title>
        <authorList>
            <person name="Anantharaman K."/>
            <person name="Brown C.T."/>
            <person name="Hug L.A."/>
            <person name="Sharon I."/>
            <person name="Castelle C.J."/>
            <person name="Probst A.J."/>
            <person name="Thomas B.C."/>
            <person name="Singh A."/>
            <person name="Wilkins M.J."/>
            <person name="Karaoz U."/>
            <person name="Brodie E.L."/>
            <person name="Williams K.H."/>
            <person name="Hubbard S.S."/>
            <person name="Banfield J.F."/>
        </authorList>
    </citation>
    <scope>NUCLEOTIDE SEQUENCE [LARGE SCALE GENOMIC DNA]</scope>
</reference>
<accession>A0A1F4V741</accession>
<evidence type="ECO:0000313" key="2">
    <source>
        <dbReference type="EMBL" id="OGC53029.1"/>
    </source>
</evidence>
<proteinExistence type="predicted"/>
<protein>
    <submittedName>
        <fullName evidence="2">Uncharacterized protein</fullName>
    </submittedName>
</protein>
<evidence type="ECO:0000313" key="3">
    <source>
        <dbReference type="Proteomes" id="UP000178127"/>
    </source>
</evidence>
<feature type="region of interest" description="Disordered" evidence="1">
    <location>
        <begin position="1"/>
        <end position="28"/>
    </location>
</feature>
<comment type="caution">
    <text evidence="2">The sequence shown here is derived from an EMBL/GenBank/DDBJ whole genome shotgun (WGS) entry which is preliminary data.</text>
</comment>
<gene>
    <name evidence="2" type="ORF">A3D91_01830</name>
</gene>